<dbReference type="EMBL" id="LT934119">
    <property type="protein sequence ID" value="VAI15968.1"/>
    <property type="molecule type" value="Genomic_DNA"/>
</dbReference>
<reference evidence="3 4" key="1">
    <citation type="submission" date="2017-09" db="EMBL/GenBank/DDBJ databases">
        <authorList>
            <consortium name="International Durum Wheat Genome Sequencing Consortium (IDWGSC)"/>
            <person name="Milanesi L."/>
        </authorList>
    </citation>
    <scope>NUCLEOTIDE SEQUENCE [LARGE SCALE GENOMIC DNA]</scope>
    <source>
        <strain evidence="4">cv. Svevo</strain>
    </source>
</reference>
<dbReference type="InterPro" id="IPR025836">
    <property type="entry name" value="Zn_knuckle_CX2CX4HX4C"/>
</dbReference>
<organism evidence="3 4">
    <name type="scientific">Triticum turgidum subsp. durum</name>
    <name type="common">Durum wheat</name>
    <name type="synonym">Triticum durum</name>
    <dbReference type="NCBI Taxonomy" id="4567"/>
    <lineage>
        <taxon>Eukaryota</taxon>
        <taxon>Viridiplantae</taxon>
        <taxon>Streptophyta</taxon>
        <taxon>Embryophyta</taxon>
        <taxon>Tracheophyta</taxon>
        <taxon>Spermatophyta</taxon>
        <taxon>Magnoliopsida</taxon>
        <taxon>Liliopsida</taxon>
        <taxon>Poales</taxon>
        <taxon>Poaceae</taxon>
        <taxon>BOP clade</taxon>
        <taxon>Pooideae</taxon>
        <taxon>Triticodae</taxon>
        <taxon>Triticeae</taxon>
        <taxon>Triticinae</taxon>
        <taxon>Triticum</taxon>
    </lineage>
</organism>
<dbReference type="Proteomes" id="UP000324705">
    <property type="component" value="Chromosome 5A"/>
</dbReference>
<dbReference type="AlphaFoldDB" id="A0A9R0TL93"/>
<feature type="compositionally biased region" description="Basic and acidic residues" evidence="1">
    <location>
        <begin position="259"/>
        <end position="278"/>
    </location>
</feature>
<feature type="compositionally biased region" description="Polar residues" evidence="1">
    <location>
        <begin position="189"/>
        <end position="203"/>
    </location>
</feature>
<dbReference type="OMA" id="DTRLCFK"/>
<evidence type="ECO:0000256" key="1">
    <source>
        <dbReference type="SAM" id="MobiDB-lite"/>
    </source>
</evidence>
<accession>A0A9R0TL93</accession>
<dbReference type="PANTHER" id="PTHR31286:SF167">
    <property type="entry name" value="OS09G0268800 PROTEIN"/>
    <property type="match status" value="1"/>
</dbReference>
<proteinExistence type="predicted"/>
<evidence type="ECO:0000313" key="3">
    <source>
        <dbReference type="EMBL" id="VAI15968.1"/>
    </source>
</evidence>
<name>A0A9R0TL93_TRITD</name>
<feature type="region of interest" description="Disordered" evidence="1">
    <location>
        <begin position="189"/>
        <end position="353"/>
    </location>
</feature>
<protein>
    <recommendedName>
        <fullName evidence="2">Zinc knuckle CX2CX4HX4C domain-containing protein</fullName>
    </recommendedName>
</protein>
<feature type="compositionally biased region" description="Low complexity" evidence="1">
    <location>
        <begin position="329"/>
        <end position="338"/>
    </location>
</feature>
<feature type="domain" description="Zinc knuckle CX2CX4HX4C" evidence="2">
    <location>
        <begin position="118"/>
        <end position="163"/>
    </location>
</feature>
<keyword evidence="4" id="KW-1185">Reference proteome</keyword>
<gene>
    <name evidence="3" type="ORF">TRITD_5Av1G110260</name>
</gene>
<dbReference type="Gramene" id="TRITD5Av1G110260.1">
    <property type="protein sequence ID" value="TRITD5Av1G110260.1"/>
    <property type="gene ID" value="TRITD5Av1G110260"/>
</dbReference>
<dbReference type="PANTHER" id="PTHR31286">
    <property type="entry name" value="GLYCINE-RICH CELL WALL STRUCTURAL PROTEIN 1.8-LIKE"/>
    <property type="match status" value="1"/>
</dbReference>
<evidence type="ECO:0000313" key="4">
    <source>
        <dbReference type="Proteomes" id="UP000324705"/>
    </source>
</evidence>
<dbReference type="InterPro" id="IPR040256">
    <property type="entry name" value="At4g02000-like"/>
</dbReference>
<dbReference type="Pfam" id="PF14392">
    <property type="entry name" value="zf-CCHC_4"/>
    <property type="match status" value="1"/>
</dbReference>
<sequence>MKYIWRLAYDPEIREAGDNLFVIQLFCVGDWNRVMHQGLWIFRGLMVIIEEYDGKGKPEAVVLDRVYVWAQIHDTPELYRKEPIMDQLARRIGQVKSVEMNPTRVFEGNYVRVRAKINVAQPLVRFTPLNIKGEERLLLPVKYEKIAFFCEVCGVMGHILEECGNGIHNPDEIEYGEWMLAKRRSLPSTQFNQTGRGNFSYTSDNRGAPGRRGRGRGGHGNADGGRGNGDGAKKRSSQEAGLQEDVDLNDTAESPLKTDVVEKDADQTEPTAKKKLDLSDDALGVSVENTAERHAQNPAVHVQPKEIILVPPPPPGYQNPRDRKKPKKGSSPNKSTNKMSEQVGSLEERRRAQ</sequence>
<evidence type="ECO:0000259" key="2">
    <source>
        <dbReference type="Pfam" id="PF14392"/>
    </source>
</evidence>
<feature type="compositionally biased region" description="Gly residues" evidence="1">
    <location>
        <begin position="218"/>
        <end position="230"/>
    </location>
</feature>